<dbReference type="RefSeq" id="XP_060295805.1">
    <property type="nucleotide sequence ID" value="XM_060439825.1"/>
</dbReference>
<dbReference type="Proteomes" id="UP001172101">
    <property type="component" value="Unassembled WGS sequence"/>
</dbReference>
<comment type="caution">
    <text evidence="1">The sequence shown here is derived from an EMBL/GenBank/DDBJ whole genome shotgun (WGS) entry which is preliminary data.</text>
</comment>
<organism evidence="1 2">
    <name type="scientific">Lasiosphaeria miniovina</name>
    <dbReference type="NCBI Taxonomy" id="1954250"/>
    <lineage>
        <taxon>Eukaryota</taxon>
        <taxon>Fungi</taxon>
        <taxon>Dikarya</taxon>
        <taxon>Ascomycota</taxon>
        <taxon>Pezizomycotina</taxon>
        <taxon>Sordariomycetes</taxon>
        <taxon>Sordariomycetidae</taxon>
        <taxon>Sordariales</taxon>
        <taxon>Lasiosphaeriaceae</taxon>
        <taxon>Lasiosphaeria</taxon>
    </lineage>
</organism>
<name>A0AA40AJM7_9PEZI</name>
<dbReference type="GeneID" id="85323095"/>
<evidence type="ECO:0000313" key="1">
    <source>
        <dbReference type="EMBL" id="KAK0717012.1"/>
    </source>
</evidence>
<proteinExistence type="predicted"/>
<sequence>MTKFLSFDPLLWATDESERGPGDPGPLAPFVLLPAPNDINAMAGRLPQYDWLDQVSAQPAEQERDFQLLFKYVQSRPDKQNGPLIDKSTNFKRHWIWKLWEGLCRLSKTDSARPWEEFLLGRDRGLYAIKIRIVLDARECAKMRTVTHASTVIIIWRALVAAADFHVMEAIRRAQPKKARF</sequence>
<reference evidence="1" key="1">
    <citation type="submission" date="2023-06" db="EMBL/GenBank/DDBJ databases">
        <title>Genome-scale phylogeny and comparative genomics of the fungal order Sordariales.</title>
        <authorList>
            <consortium name="Lawrence Berkeley National Laboratory"/>
            <person name="Hensen N."/>
            <person name="Bonometti L."/>
            <person name="Westerberg I."/>
            <person name="Brannstrom I.O."/>
            <person name="Guillou S."/>
            <person name="Cros-Aarteil S."/>
            <person name="Calhoun S."/>
            <person name="Haridas S."/>
            <person name="Kuo A."/>
            <person name="Mondo S."/>
            <person name="Pangilinan J."/>
            <person name="Riley R."/>
            <person name="LaButti K."/>
            <person name="Andreopoulos B."/>
            <person name="Lipzen A."/>
            <person name="Chen C."/>
            <person name="Yanf M."/>
            <person name="Daum C."/>
            <person name="Ng V."/>
            <person name="Clum A."/>
            <person name="Steindorff A."/>
            <person name="Ohm R."/>
            <person name="Martin F."/>
            <person name="Silar P."/>
            <person name="Natvig D."/>
            <person name="Lalanne C."/>
            <person name="Gautier V."/>
            <person name="Ament-velasquez S.L."/>
            <person name="Kruys A."/>
            <person name="Hutchinson M.I."/>
            <person name="Powell A.J."/>
            <person name="Barry K."/>
            <person name="Miller A.N."/>
            <person name="Grigoriev I.V."/>
            <person name="Debuchy R."/>
            <person name="Gladieux P."/>
            <person name="Thoren M.H."/>
            <person name="Johannesson H."/>
        </authorList>
    </citation>
    <scope>NUCLEOTIDE SEQUENCE</scope>
    <source>
        <strain evidence="1">SMH2392-1A</strain>
    </source>
</reference>
<evidence type="ECO:0000313" key="2">
    <source>
        <dbReference type="Proteomes" id="UP001172101"/>
    </source>
</evidence>
<keyword evidence="2" id="KW-1185">Reference proteome</keyword>
<gene>
    <name evidence="1" type="ORF">B0T26DRAFT_675395</name>
</gene>
<dbReference type="EMBL" id="JAUIRO010000004">
    <property type="protein sequence ID" value="KAK0717012.1"/>
    <property type="molecule type" value="Genomic_DNA"/>
</dbReference>
<accession>A0AA40AJM7</accession>
<protein>
    <submittedName>
        <fullName evidence="1">Uncharacterized protein</fullName>
    </submittedName>
</protein>
<dbReference type="AlphaFoldDB" id="A0AA40AJM7"/>